<accession>A0A131YN35</accession>
<organism evidence="1">
    <name type="scientific">Rhipicephalus appendiculatus</name>
    <name type="common">Brown ear tick</name>
    <dbReference type="NCBI Taxonomy" id="34631"/>
    <lineage>
        <taxon>Eukaryota</taxon>
        <taxon>Metazoa</taxon>
        <taxon>Ecdysozoa</taxon>
        <taxon>Arthropoda</taxon>
        <taxon>Chelicerata</taxon>
        <taxon>Arachnida</taxon>
        <taxon>Acari</taxon>
        <taxon>Parasitiformes</taxon>
        <taxon>Ixodida</taxon>
        <taxon>Ixodoidea</taxon>
        <taxon>Ixodidae</taxon>
        <taxon>Rhipicephalinae</taxon>
        <taxon>Rhipicephalus</taxon>
        <taxon>Rhipicephalus</taxon>
    </lineage>
</organism>
<proteinExistence type="predicted"/>
<name>A0A131YN35_RHIAP</name>
<protein>
    <submittedName>
        <fullName evidence="1">Metastriate one of each protein family</fullName>
    </submittedName>
</protein>
<sequence length="253" mass="27153">MGGGLGASSGLVAGFVSVEEQSGCGSCNPSINSTRGRELHSDGLPADMGLPKVLAVVAFLASSCAAMLYRTDSPCDFTDVTIDDEVFSRLIARLPEGSGSGPQGFHTLLPGFEVGRQIFEGLSKLKKFGPTIPFCAKGTRMVQADFFSDGDAHFWSPWKTCSGDEGRVTVRAGLTRFTLQFRVVESSASGIKLEFDRALPVTTQSVRIEVEGAGRVVRGVFEVLSALLPSFVEELWMGQIFLNINKGFRSINE</sequence>
<dbReference type="EMBL" id="GEDV01008190">
    <property type="protein sequence ID" value="JAP80367.1"/>
    <property type="molecule type" value="Transcribed_RNA"/>
</dbReference>
<evidence type="ECO:0000313" key="1">
    <source>
        <dbReference type="EMBL" id="JAP80367.1"/>
    </source>
</evidence>
<dbReference type="AlphaFoldDB" id="A0A131YN35"/>
<reference evidence="1" key="1">
    <citation type="journal article" date="2016" name="Ticks Tick Borne Dis.">
        <title>De novo assembly and annotation of the salivary gland transcriptome of Rhipicephalus appendiculatus male and female ticks during blood feeding.</title>
        <authorList>
            <person name="de Castro M.H."/>
            <person name="de Klerk D."/>
            <person name="Pienaar R."/>
            <person name="Latif A.A."/>
            <person name="Rees D.J."/>
            <person name="Mans B.J."/>
        </authorList>
    </citation>
    <scope>NUCLEOTIDE SEQUENCE</scope>
    <source>
        <tissue evidence="1">Salivary glands</tissue>
    </source>
</reference>